<protein>
    <submittedName>
        <fullName evidence="1">Uncharacterized protein</fullName>
    </submittedName>
</protein>
<accession>A0A6J7WKL7</accession>
<gene>
    <name evidence="1" type="ORF">UFOVP190_398</name>
</gene>
<organism evidence="1">
    <name type="scientific">uncultured Caudovirales phage</name>
    <dbReference type="NCBI Taxonomy" id="2100421"/>
    <lineage>
        <taxon>Viruses</taxon>
        <taxon>Duplodnaviria</taxon>
        <taxon>Heunggongvirae</taxon>
        <taxon>Uroviricota</taxon>
        <taxon>Caudoviricetes</taxon>
        <taxon>Peduoviridae</taxon>
        <taxon>Maltschvirus</taxon>
        <taxon>Maltschvirus maltsch</taxon>
    </lineage>
</organism>
<name>A0A6J7WKL7_9CAUD</name>
<reference evidence="1" key="1">
    <citation type="submission" date="2020-05" db="EMBL/GenBank/DDBJ databases">
        <authorList>
            <person name="Chiriac C."/>
            <person name="Salcher M."/>
            <person name="Ghai R."/>
            <person name="Kavagutti S V."/>
        </authorList>
    </citation>
    <scope>NUCLEOTIDE SEQUENCE</scope>
</reference>
<sequence length="85" mass="9217">MSLDNIQSQLAEIVNSGDPTFANFARQINEIVEQAKSGQMSNAEVAEILRDAQSQLVILEEMSDLALKEKLNVAINALIMIASAV</sequence>
<dbReference type="EMBL" id="LR798243">
    <property type="protein sequence ID" value="CAB5215109.1"/>
    <property type="molecule type" value="Genomic_DNA"/>
</dbReference>
<evidence type="ECO:0000313" key="1">
    <source>
        <dbReference type="EMBL" id="CAB5215109.1"/>
    </source>
</evidence>
<proteinExistence type="predicted"/>